<dbReference type="Proteomes" id="UP000016924">
    <property type="component" value="Unassembled WGS sequence"/>
</dbReference>
<dbReference type="RefSeq" id="XP_007778986.1">
    <property type="nucleotide sequence ID" value="XM_007780796.1"/>
</dbReference>
<dbReference type="GO" id="GO:0004866">
    <property type="term" value="F:endopeptidase inhibitor activity"/>
    <property type="evidence" value="ECO:0007669"/>
    <property type="project" value="TreeGrafter"/>
</dbReference>
<dbReference type="InterPro" id="IPR037045">
    <property type="entry name" value="S8pro/Inhibitor_I9_sf"/>
</dbReference>
<proteinExistence type="inferred from homology"/>
<dbReference type="OMA" id="MYFNVTM"/>
<evidence type="ECO:0000313" key="3">
    <source>
        <dbReference type="Proteomes" id="UP000016924"/>
    </source>
</evidence>
<dbReference type="PANTHER" id="PTHR28288:SF2">
    <property type="entry name" value="PROTEASE B INHIBITOR 2"/>
    <property type="match status" value="1"/>
</dbReference>
<dbReference type="GeneID" id="19900208"/>
<dbReference type="STRING" id="1168221.R7YPE0"/>
<organism evidence="2 3">
    <name type="scientific">Coniosporium apollinis (strain CBS 100218)</name>
    <name type="common">Rock-inhabiting black yeast</name>
    <dbReference type="NCBI Taxonomy" id="1168221"/>
    <lineage>
        <taxon>Eukaryota</taxon>
        <taxon>Fungi</taxon>
        <taxon>Dikarya</taxon>
        <taxon>Ascomycota</taxon>
        <taxon>Pezizomycotina</taxon>
        <taxon>Dothideomycetes</taxon>
        <taxon>Dothideomycetes incertae sedis</taxon>
        <taxon>Coniosporium</taxon>
    </lineage>
</organism>
<comment type="similarity">
    <text evidence="1">Belongs to the protease inhibitor I9 family.</text>
</comment>
<gene>
    <name evidence="2" type="ORF">W97_02897</name>
</gene>
<dbReference type="EMBL" id="JH767564">
    <property type="protein sequence ID" value="EON63669.1"/>
    <property type="molecule type" value="Genomic_DNA"/>
</dbReference>
<dbReference type="GO" id="GO:0042144">
    <property type="term" value="P:vacuole fusion, non-autophagic"/>
    <property type="evidence" value="ECO:0007669"/>
    <property type="project" value="TreeGrafter"/>
</dbReference>
<evidence type="ECO:0000256" key="1">
    <source>
        <dbReference type="ARBA" id="ARBA00038069"/>
    </source>
</evidence>
<dbReference type="InterPro" id="IPR052471">
    <property type="entry name" value="PBI_I9"/>
</dbReference>
<dbReference type="FunFam" id="3.30.70.80:FF:000005">
    <property type="entry name" value="Proteinase inhibitor I2B"/>
    <property type="match status" value="1"/>
</dbReference>
<dbReference type="Gene3D" id="3.30.70.80">
    <property type="entry name" value="Peptidase S8 propeptide/proteinase inhibitor I9"/>
    <property type="match status" value="1"/>
</dbReference>
<keyword evidence="3" id="KW-1185">Reference proteome</keyword>
<dbReference type="PANTHER" id="PTHR28288">
    <property type="entry name" value="PROTEASE B INHIBITOR 2"/>
    <property type="match status" value="1"/>
</dbReference>
<accession>R7YPE0</accession>
<dbReference type="AlphaFoldDB" id="R7YPE0"/>
<dbReference type="OrthoDB" id="5518345at2759"/>
<reference evidence="3" key="1">
    <citation type="submission" date="2012-06" db="EMBL/GenBank/DDBJ databases">
        <title>The genome sequence of Coniosporium apollinis CBS 100218.</title>
        <authorList>
            <consortium name="The Broad Institute Genome Sequencing Platform"/>
            <person name="Cuomo C."/>
            <person name="Gorbushina A."/>
            <person name="Noack S."/>
            <person name="Walker B."/>
            <person name="Young S.K."/>
            <person name="Zeng Q."/>
            <person name="Gargeya S."/>
            <person name="Fitzgerald M."/>
            <person name="Haas B."/>
            <person name="Abouelleil A."/>
            <person name="Alvarado L."/>
            <person name="Arachchi H.M."/>
            <person name="Berlin A.M."/>
            <person name="Chapman S.B."/>
            <person name="Goldberg J."/>
            <person name="Griggs A."/>
            <person name="Gujja S."/>
            <person name="Hansen M."/>
            <person name="Howarth C."/>
            <person name="Imamovic A."/>
            <person name="Larimer J."/>
            <person name="McCowan C."/>
            <person name="Montmayeur A."/>
            <person name="Murphy C."/>
            <person name="Neiman D."/>
            <person name="Pearson M."/>
            <person name="Priest M."/>
            <person name="Roberts A."/>
            <person name="Saif S."/>
            <person name="Shea T."/>
            <person name="Sisk P."/>
            <person name="Sykes S."/>
            <person name="Wortman J."/>
            <person name="Nusbaum C."/>
            <person name="Birren B."/>
        </authorList>
    </citation>
    <scope>NUCLEOTIDE SEQUENCE [LARGE SCALE GENOMIC DNA]</scope>
    <source>
        <strain evidence="3">CBS 100218</strain>
    </source>
</reference>
<name>R7YPE0_CONA1</name>
<sequence>MPNKVINVSVKDGGDAGELEKLKKQIQDQGGKITHEFKLIKGFTAEVPDDAVSTLQDNQHLNVEPDQTVTTQ</sequence>
<protein>
    <submittedName>
        <fullName evidence="2">Uncharacterized protein</fullName>
    </submittedName>
</protein>
<dbReference type="eggNOG" id="ENOG502SBW1">
    <property type="taxonomic scope" value="Eukaryota"/>
</dbReference>
<dbReference type="SUPFAM" id="SSF54897">
    <property type="entry name" value="Protease propeptides/inhibitors"/>
    <property type="match status" value="1"/>
</dbReference>
<dbReference type="HOGENOM" id="CLU_156026_3_1_1"/>
<evidence type="ECO:0000313" key="2">
    <source>
        <dbReference type="EMBL" id="EON63669.1"/>
    </source>
</evidence>